<dbReference type="GO" id="GO:0005886">
    <property type="term" value="C:plasma membrane"/>
    <property type="evidence" value="ECO:0007669"/>
    <property type="project" value="TreeGrafter"/>
</dbReference>
<keyword evidence="5" id="KW-0472">Membrane</keyword>
<evidence type="ECO:0000313" key="7">
    <source>
        <dbReference type="Proteomes" id="UP000070544"/>
    </source>
</evidence>
<dbReference type="Proteomes" id="UP000070544">
    <property type="component" value="Unassembled WGS sequence"/>
</dbReference>
<keyword evidence="4" id="KW-1133">Transmembrane helix</keyword>
<organism evidence="6 7">
    <name type="scientific">Gonapodya prolifera (strain JEL478)</name>
    <name type="common">Monoblepharis prolifera</name>
    <dbReference type="NCBI Taxonomy" id="1344416"/>
    <lineage>
        <taxon>Eukaryota</taxon>
        <taxon>Fungi</taxon>
        <taxon>Fungi incertae sedis</taxon>
        <taxon>Chytridiomycota</taxon>
        <taxon>Chytridiomycota incertae sedis</taxon>
        <taxon>Monoblepharidomycetes</taxon>
        <taxon>Monoblepharidales</taxon>
        <taxon>Gonapodyaceae</taxon>
        <taxon>Gonapodya</taxon>
    </lineage>
</organism>
<dbReference type="OrthoDB" id="3936150at2759"/>
<evidence type="ECO:0000256" key="4">
    <source>
        <dbReference type="ARBA" id="ARBA00022989"/>
    </source>
</evidence>
<dbReference type="PANTHER" id="PTHR23502:SF132">
    <property type="entry name" value="POLYAMINE TRANSPORTER 2-RELATED"/>
    <property type="match status" value="1"/>
</dbReference>
<dbReference type="EMBL" id="KQ965821">
    <property type="protein sequence ID" value="KXS10510.1"/>
    <property type="molecule type" value="Genomic_DNA"/>
</dbReference>
<dbReference type="InterPro" id="IPR036259">
    <property type="entry name" value="MFS_trans_sf"/>
</dbReference>
<dbReference type="PANTHER" id="PTHR23502">
    <property type="entry name" value="MAJOR FACILITATOR SUPERFAMILY"/>
    <property type="match status" value="1"/>
</dbReference>
<keyword evidence="7" id="KW-1185">Reference proteome</keyword>
<dbReference type="STRING" id="1344416.A0A139A150"/>
<dbReference type="Gene3D" id="1.20.1250.20">
    <property type="entry name" value="MFS general substrate transporter like domains"/>
    <property type="match status" value="1"/>
</dbReference>
<evidence type="ECO:0000256" key="5">
    <source>
        <dbReference type="ARBA" id="ARBA00023136"/>
    </source>
</evidence>
<proteinExistence type="predicted"/>
<accession>A0A139A150</accession>
<evidence type="ECO:0000313" key="6">
    <source>
        <dbReference type="EMBL" id="KXS10510.1"/>
    </source>
</evidence>
<dbReference type="GO" id="GO:0022857">
    <property type="term" value="F:transmembrane transporter activity"/>
    <property type="evidence" value="ECO:0007669"/>
    <property type="project" value="TreeGrafter"/>
</dbReference>
<sequence length="313" mass="33943">MTLMEPNAHTTSALLPTAPPAESVHQKMQIQAIDAKESELVLASLSPSHSDRTDASSARSTSFSRRRYWIIQGLVMRMATAASLSNSIFLPSLPVRCVIPVICCCLFGLPIPPSHQTQQIDLGTFQQAINASISIATFMNALAPLLWAQLADAQAQALISDIKLSHSPRSPHHIHPFDPHRDRRDRAGLLLDKHCNVLHHEDLAADWNERGAFRGEHECSLVAAVDDSWGTLSDINPSSSRSQALRFFYIGYQGANTIAPALGGVISDSLGWRWSFIVAAIYQLNSPSPLSPFPPPSPAHHGTLALDGTAALS</sequence>
<dbReference type="AlphaFoldDB" id="A0A139A150"/>
<comment type="subcellular location">
    <subcellularLocation>
        <location evidence="1">Membrane</location>
        <topology evidence="1">Multi-pass membrane protein</topology>
    </subcellularLocation>
</comment>
<protein>
    <recommendedName>
        <fullName evidence="8">Major facilitator superfamily (MFS) profile domain-containing protein</fullName>
    </recommendedName>
</protein>
<evidence type="ECO:0000256" key="3">
    <source>
        <dbReference type="ARBA" id="ARBA00022692"/>
    </source>
</evidence>
<evidence type="ECO:0000256" key="2">
    <source>
        <dbReference type="ARBA" id="ARBA00022448"/>
    </source>
</evidence>
<keyword evidence="2" id="KW-0813">Transport</keyword>
<evidence type="ECO:0000256" key="1">
    <source>
        <dbReference type="ARBA" id="ARBA00004141"/>
    </source>
</evidence>
<reference evidence="6 7" key="1">
    <citation type="journal article" date="2015" name="Genome Biol. Evol.">
        <title>Phylogenomic analyses indicate that early fungi evolved digesting cell walls of algal ancestors of land plants.</title>
        <authorList>
            <person name="Chang Y."/>
            <person name="Wang S."/>
            <person name="Sekimoto S."/>
            <person name="Aerts A.L."/>
            <person name="Choi C."/>
            <person name="Clum A."/>
            <person name="LaButti K.M."/>
            <person name="Lindquist E.A."/>
            <person name="Yee Ngan C."/>
            <person name="Ohm R.A."/>
            <person name="Salamov A.A."/>
            <person name="Grigoriev I.V."/>
            <person name="Spatafora J.W."/>
            <person name="Berbee M.L."/>
        </authorList>
    </citation>
    <scope>NUCLEOTIDE SEQUENCE [LARGE SCALE GENOMIC DNA]</scope>
    <source>
        <strain evidence="6 7">JEL478</strain>
    </source>
</reference>
<name>A0A139A150_GONPJ</name>
<keyword evidence="3" id="KW-0812">Transmembrane</keyword>
<gene>
    <name evidence="6" type="ORF">M427DRAFT_148615</name>
</gene>
<evidence type="ECO:0008006" key="8">
    <source>
        <dbReference type="Google" id="ProtNLM"/>
    </source>
</evidence>
<dbReference type="SUPFAM" id="SSF103473">
    <property type="entry name" value="MFS general substrate transporter"/>
    <property type="match status" value="1"/>
</dbReference>